<dbReference type="GO" id="GO:0015031">
    <property type="term" value="P:protein transport"/>
    <property type="evidence" value="ECO:0007669"/>
    <property type="project" value="UniProtKB-KW"/>
</dbReference>
<evidence type="ECO:0000256" key="5">
    <source>
        <dbReference type="ARBA" id="ARBA00022927"/>
    </source>
</evidence>
<evidence type="ECO:0000256" key="7">
    <source>
        <dbReference type="ARBA" id="ARBA00023136"/>
    </source>
</evidence>
<evidence type="ECO:0000256" key="3">
    <source>
        <dbReference type="ARBA" id="ARBA00020984"/>
    </source>
</evidence>
<gene>
    <name evidence="9" type="primary">COG7</name>
    <name evidence="9" type="ORF">AAHA92_23006</name>
</gene>
<comment type="caution">
    <text evidence="9">The sequence shown here is derived from an EMBL/GenBank/DDBJ whole genome shotgun (WGS) entry which is preliminary data.</text>
</comment>
<keyword evidence="10" id="KW-1185">Reference proteome</keyword>
<comment type="subcellular location">
    <subcellularLocation>
        <location evidence="1">Golgi apparatus membrane</location>
        <topology evidence="1">Peripheral membrane protein</topology>
    </subcellularLocation>
</comment>
<evidence type="ECO:0000313" key="10">
    <source>
        <dbReference type="Proteomes" id="UP001567538"/>
    </source>
</evidence>
<keyword evidence="7" id="KW-0472">Membrane</keyword>
<evidence type="ECO:0000256" key="4">
    <source>
        <dbReference type="ARBA" id="ARBA00022448"/>
    </source>
</evidence>
<protein>
    <recommendedName>
        <fullName evidence="3">Conserved oligomeric Golgi complex subunit 7</fullName>
    </recommendedName>
    <alternativeName>
        <fullName evidence="8">Component of oligomeric Golgi complex 7</fullName>
    </alternativeName>
</protein>
<accession>A0ABD1GQK1</accession>
<dbReference type="EMBL" id="JBEAFC010000008">
    <property type="protein sequence ID" value="KAL1546406.1"/>
    <property type="molecule type" value="Genomic_DNA"/>
</dbReference>
<evidence type="ECO:0000256" key="1">
    <source>
        <dbReference type="ARBA" id="ARBA00004395"/>
    </source>
</evidence>
<dbReference type="Proteomes" id="UP001567538">
    <property type="component" value="Unassembled WGS sequence"/>
</dbReference>
<evidence type="ECO:0000256" key="8">
    <source>
        <dbReference type="ARBA" id="ARBA00031345"/>
    </source>
</evidence>
<keyword evidence="6" id="KW-0333">Golgi apparatus</keyword>
<dbReference type="PANTHER" id="PTHR21443:SF0">
    <property type="entry name" value="CONSERVED OLIGOMERIC GOLGI COMPLEX SUBUNIT 7"/>
    <property type="match status" value="1"/>
</dbReference>
<keyword evidence="5" id="KW-0653">Protein transport</keyword>
<name>A0ABD1GQK1_SALDI</name>
<dbReference type="AlphaFoldDB" id="A0ABD1GQK1"/>
<comment type="similarity">
    <text evidence="2">Belongs to the COG7 family.</text>
</comment>
<dbReference type="PANTHER" id="PTHR21443">
    <property type="entry name" value="CONSERVED OLIGOMERIC GOLGI COMPLEX COMPONENT 7"/>
    <property type="match status" value="1"/>
</dbReference>
<organism evidence="9 10">
    <name type="scientific">Salvia divinorum</name>
    <name type="common">Maria pastora</name>
    <name type="synonym">Diviner's sage</name>
    <dbReference type="NCBI Taxonomy" id="28513"/>
    <lineage>
        <taxon>Eukaryota</taxon>
        <taxon>Viridiplantae</taxon>
        <taxon>Streptophyta</taxon>
        <taxon>Embryophyta</taxon>
        <taxon>Tracheophyta</taxon>
        <taxon>Spermatophyta</taxon>
        <taxon>Magnoliopsida</taxon>
        <taxon>eudicotyledons</taxon>
        <taxon>Gunneridae</taxon>
        <taxon>Pentapetalae</taxon>
        <taxon>asterids</taxon>
        <taxon>lamiids</taxon>
        <taxon>Lamiales</taxon>
        <taxon>Lamiaceae</taxon>
        <taxon>Nepetoideae</taxon>
        <taxon>Mentheae</taxon>
        <taxon>Salviinae</taxon>
        <taxon>Salvia</taxon>
        <taxon>Salvia subgen. Calosphace</taxon>
    </lineage>
</organism>
<dbReference type="InterPro" id="IPR019335">
    <property type="entry name" value="COG7"/>
</dbReference>
<dbReference type="GO" id="GO:0000139">
    <property type="term" value="C:Golgi membrane"/>
    <property type="evidence" value="ECO:0007669"/>
    <property type="project" value="UniProtKB-SubCell"/>
</dbReference>
<reference evidence="9 10" key="1">
    <citation type="submission" date="2024-06" db="EMBL/GenBank/DDBJ databases">
        <title>A chromosome level genome sequence of Diviner's sage (Salvia divinorum).</title>
        <authorList>
            <person name="Ford S.A."/>
            <person name="Ro D.-K."/>
            <person name="Ness R.W."/>
            <person name="Phillips M.A."/>
        </authorList>
    </citation>
    <scope>NUCLEOTIDE SEQUENCE [LARGE SCALE GENOMIC DNA]</scope>
    <source>
        <strain evidence="9">SAF-2024a</strain>
        <tissue evidence="9">Leaf</tissue>
    </source>
</reference>
<keyword evidence="4" id="KW-0813">Transport</keyword>
<evidence type="ECO:0000256" key="2">
    <source>
        <dbReference type="ARBA" id="ARBA00005831"/>
    </source>
</evidence>
<evidence type="ECO:0000313" key="9">
    <source>
        <dbReference type="EMBL" id="KAL1546406.1"/>
    </source>
</evidence>
<evidence type="ECO:0000256" key="6">
    <source>
        <dbReference type="ARBA" id="ARBA00023034"/>
    </source>
</evidence>
<sequence>MVQPRLTDALNYKKANFAQEMRGILIRIGRFKSLENYYTKVHLRPIKNLWEDFDSRQQSSKLANEKNEVEQFSRSVDSNGPTLSFARWLPSFYNELLLYLEQEWKWCILAFPEDYKTLVPKFLTEIMASICTSFVSRVNLATGDVVPETKALAKGVLDILSGDLPKGAKIHTKHLEALIELHNLTGSFARNIQHVFSDSNQHVLLETLKAVYLPYETFRQRYGQMERGVLSGGVADLDLRGVSTRIIGVQGVELSETVRRMEESIPQVILLLEAATERCINFTGGSELDELILALDDVTLQYITILQGNLKALRAVCGVDVAVDNVVGKKETGPDRKDAASHARKVDFSSNEEEWSFVQGALQILTVADCLTSRISVFEASLKSTLTRLSTNLSFSVYGSNLDQNQSHLDDNDGTGGSSTAGKASLDVAALWLVDVPEKARKLFSLLEQSKDPRFHALPLASQRVAAFSEAVSELRQALTLSQALAPTLSQTPMLRRHSFSQRMDVQVGEGASALYIEQLRGIQKITDRGAQQLAVDIEYLSNVLSALSMPTPPVLATFHACFSTPRDQLKDLVKSDSGNQLDLPTANLACKMRGVRLD</sequence>
<dbReference type="Pfam" id="PF10191">
    <property type="entry name" value="COG7"/>
    <property type="match status" value="2"/>
</dbReference>
<proteinExistence type="inferred from homology"/>